<keyword evidence="9" id="KW-0067">ATP-binding</keyword>
<evidence type="ECO:0000313" key="19">
    <source>
        <dbReference type="Proteomes" id="UP000006753"/>
    </source>
</evidence>
<dbReference type="Gene3D" id="3.90.1720.30">
    <property type="entry name" value="PPPDE domains"/>
    <property type="match status" value="1"/>
</dbReference>
<feature type="compositionally biased region" description="Polar residues" evidence="16">
    <location>
        <begin position="251"/>
        <end position="268"/>
    </location>
</feature>
<evidence type="ECO:0000259" key="17">
    <source>
        <dbReference type="PROSITE" id="PS51858"/>
    </source>
</evidence>
<evidence type="ECO:0000256" key="14">
    <source>
        <dbReference type="ARBA" id="ARBA00023136"/>
    </source>
</evidence>
<evidence type="ECO:0000256" key="15">
    <source>
        <dbReference type="ARBA" id="ARBA00074309"/>
    </source>
</evidence>
<dbReference type="GeneID" id="18764605"/>
<accession>K1WLT1</accession>
<dbReference type="STRING" id="1072389.K1WLT1"/>
<organism evidence="18 19">
    <name type="scientific">Marssonina brunnea f. sp. multigermtubi (strain MB_m1)</name>
    <name type="common">Marssonina leaf spot fungus</name>
    <dbReference type="NCBI Taxonomy" id="1072389"/>
    <lineage>
        <taxon>Eukaryota</taxon>
        <taxon>Fungi</taxon>
        <taxon>Dikarya</taxon>
        <taxon>Ascomycota</taxon>
        <taxon>Pezizomycotina</taxon>
        <taxon>Leotiomycetes</taxon>
        <taxon>Helotiales</taxon>
        <taxon>Drepanopezizaceae</taxon>
        <taxon>Drepanopeziza</taxon>
    </lineage>
</organism>
<keyword evidence="11" id="KW-0809">Transit peptide</keyword>
<comment type="subcellular location">
    <subcellularLocation>
        <location evidence="1">Mitochondrion inner membrane</location>
        <topology evidence="1">Peripheral membrane protein</topology>
    </subcellularLocation>
</comment>
<dbReference type="KEGG" id="mbe:MBM_08670"/>
<feature type="region of interest" description="Disordered" evidence="16">
    <location>
        <begin position="190"/>
        <end position="315"/>
    </location>
</feature>
<dbReference type="GO" id="GO:0008233">
    <property type="term" value="F:peptidase activity"/>
    <property type="evidence" value="ECO:0007669"/>
    <property type="project" value="UniProtKB-KW"/>
</dbReference>
<dbReference type="PROSITE" id="PS51858">
    <property type="entry name" value="PPPDE"/>
    <property type="match status" value="1"/>
</dbReference>
<feature type="compositionally biased region" description="Basic and acidic residues" evidence="16">
    <location>
        <begin position="501"/>
        <end position="525"/>
    </location>
</feature>
<dbReference type="OrthoDB" id="10265990at2759"/>
<dbReference type="InterPro" id="IPR008580">
    <property type="entry name" value="PPPDE_dom"/>
</dbReference>
<dbReference type="InterPro" id="IPR032710">
    <property type="entry name" value="NTF2-like_dom_sf"/>
</dbReference>
<dbReference type="Pfam" id="PF04280">
    <property type="entry name" value="Tim44"/>
    <property type="match status" value="1"/>
</dbReference>
<dbReference type="GO" id="GO:0051087">
    <property type="term" value="F:protein-folding chaperone binding"/>
    <property type="evidence" value="ECO:0007669"/>
    <property type="project" value="TreeGrafter"/>
</dbReference>
<evidence type="ECO:0000256" key="1">
    <source>
        <dbReference type="ARBA" id="ARBA00004637"/>
    </source>
</evidence>
<keyword evidence="12" id="KW-0811">Translocation</keyword>
<keyword evidence="19" id="KW-1185">Reference proteome</keyword>
<evidence type="ECO:0000256" key="12">
    <source>
        <dbReference type="ARBA" id="ARBA00023010"/>
    </source>
</evidence>
<dbReference type="InterPro" id="IPR039544">
    <property type="entry name" value="Tim44-like"/>
</dbReference>
<evidence type="ECO:0000256" key="3">
    <source>
        <dbReference type="ARBA" id="ARBA00009597"/>
    </source>
</evidence>
<evidence type="ECO:0000256" key="10">
    <source>
        <dbReference type="ARBA" id="ARBA00022927"/>
    </source>
</evidence>
<evidence type="ECO:0000256" key="11">
    <source>
        <dbReference type="ARBA" id="ARBA00022946"/>
    </source>
</evidence>
<dbReference type="PANTHER" id="PTHR10721:SF1">
    <property type="entry name" value="MITOCHONDRIAL IMPORT INNER MEMBRANE TRANSLOCASE SUBUNIT TIM44"/>
    <property type="match status" value="1"/>
</dbReference>
<dbReference type="AlphaFoldDB" id="K1WLT1"/>
<evidence type="ECO:0000313" key="18">
    <source>
        <dbReference type="EMBL" id="EKD13227.1"/>
    </source>
</evidence>
<dbReference type="InterPro" id="IPR042266">
    <property type="entry name" value="PPPDE_sf"/>
</dbReference>
<proteinExistence type="inferred from homology"/>
<dbReference type="SUPFAM" id="SSF54427">
    <property type="entry name" value="NTF2-like"/>
    <property type="match status" value="1"/>
</dbReference>
<keyword evidence="14" id="KW-0472">Membrane</keyword>
<dbReference type="GO" id="GO:0030150">
    <property type="term" value="P:protein import into mitochondrial matrix"/>
    <property type="evidence" value="ECO:0007669"/>
    <property type="project" value="TreeGrafter"/>
</dbReference>
<evidence type="ECO:0000256" key="2">
    <source>
        <dbReference type="ARBA" id="ARBA00008140"/>
    </source>
</evidence>
<evidence type="ECO:0000256" key="6">
    <source>
        <dbReference type="ARBA" id="ARBA00022741"/>
    </source>
</evidence>
<evidence type="ECO:0000256" key="5">
    <source>
        <dbReference type="ARBA" id="ARBA00022670"/>
    </source>
</evidence>
<gene>
    <name evidence="18" type="ORF">MBM_08670</name>
</gene>
<dbReference type="GO" id="GO:0006508">
    <property type="term" value="P:proteolysis"/>
    <property type="evidence" value="ECO:0007669"/>
    <property type="project" value="UniProtKB-KW"/>
</dbReference>
<dbReference type="EMBL" id="JH921451">
    <property type="protein sequence ID" value="EKD13227.1"/>
    <property type="molecule type" value="Genomic_DNA"/>
</dbReference>
<name>K1WLT1_MARBU</name>
<keyword evidence="7" id="KW-0999">Mitochondrion inner membrane</keyword>
<dbReference type="Proteomes" id="UP000006753">
    <property type="component" value="Unassembled WGS sequence"/>
</dbReference>
<sequence>MASKHPRKSKHRSTLSLQKTDIKINVYDLLPPGKVASLLWTLGTSLLHSGVVINDREYAYGGHDLPTTGVYYTQPRAVPPGGTFKCELLHGFSFSSPAEIDAIIHEASEVFQGTSYNLLTRNCNHFTAYLCEKLTRRPSPAWLNRAASIGIALPCVVPKEWIAPPDFETAEGELMMCDDADHRVGERAGMLGNMGSSVQRTSVDNGDEEWDSEEERRRGGSGKGKQPVRDTSGREVHPAERAPQTPPAGRSTHSSPTRASSPSHNSPAETRYHNASVPPSGTPDFPPPDSTPPSDYSPFQDTAFRSGDDTSSAALRPCSPARAIKFPLRSEEYCVSVLTPRPRLSIAPPGRCSLFRFVIRLNMSARSLTVSRLACGCKDGDCREPRKGAAFFAAKDMEGSLGMARGAATDLFGRSPSASREEELENGRRHREGRLRVCSSSVTGGCAASRRREAVRLMVLGGWWSDEGLLFALRSQFLPHDIRTLGAGSSSRYFHQSSRLGQEKQAKESPKKQAPEEDTAKKTSGEADESSSGEEKEKEKEKKEGESEGEGKEEKEAPPPPPPHGDKSPWQVFTDTLQSEFKASKEWNESTKALAAGAQQFTENESVRRAREAYESTTGAVSSTTAKVLKTTAGAVGQGAAWTWDTSVVKGVRTTVNATATVIEKGTRPIRETEAYKNVKNVIDDGSSSRYGGWVEKEERRKKRELREAEEAARLGMHGRRVEVAQEDPEAGTNVTVHKDAAWKESWRDFRDSNRLMQGIFSMKNTYNESENPLISTARSISDRVAGFFAENETAMVIKKFREMDPSFQMEPFLREMREYILPEVLDAYVKGDTETLRLWLSAAQFQVYDALSKQYTTAGLKSDGRILDIRNVEILQARILDPGDVPVFIVTCRTQEVHVYRKAKTNELAAGMEDKVQLVTYAIGVTRVPEDVNNPETRGWRLIELQKSGRDYI</sequence>
<dbReference type="SMART" id="SM00978">
    <property type="entry name" value="Tim44"/>
    <property type="match status" value="1"/>
</dbReference>
<dbReference type="GO" id="GO:0005743">
    <property type="term" value="C:mitochondrial inner membrane"/>
    <property type="evidence" value="ECO:0007669"/>
    <property type="project" value="UniProtKB-SubCell"/>
</dbReference>
<dbReference type="InParanoid" id="K1WLT1"/>
<dbReference type="InterPro" id="IPR007379">
    <property type="entry name" value="Tim44-like_dom"/>
</dbReference>
<keyword evidence="10" id="KW-0653">Protein transport</keyword>
<evidence type="ECO:0000256" key="4">
    <source>
        <dbReference type="ARBA" id="ARBA00022448"/>
    </source>
</evidence>
<dbReference type="eggNOG" id="KOG0324">
    <property type="taxonomic scope" value="Eukaryota"/>
</dbReference>
<feature type="region of interest" description="Disordered" evidence="16">
    <location>
        <begin position="493"/>
        <end position="571"/>
    </location>
</feature>
<keyword evidence="4" id="KW-0813">Transport</keyword>
<feature type="compositionally biased region" description="Pro residues" evidence="16">
    <location>
        <begin position="280"/>
        <end position="291"/>
    </location>
</feature>
<evidence type="ECO:0000256" key="9">
    <source>
        <dbReference type="ARBA" id="ARBA00022840"/>
    </source>
</evidence>
<dbReference type="FunFam" id="3.10.450.240:FF:000002">
    <property type="entry name" value="Mitochondrial import inner membrane translocase subunit TIM44"/>
    <property type="match status" value="1"/>
</dbReference>
<keyword evidence="6" id="KW-0547">Nucleotide-binding</keyword>
<dbReference type="Gene3D" id="3.10.450.240">
    <property type="match status" value="1"/>
</dbReference>
<dbReference type="HOGENOM" id="CLU_309055_0_0_1"/>
<comment type="similarity">
    <text evidence="2">Belongs to the DeSI family.</text>
</comment>
<dbReference type="GO" id="GO:0005524">
    <property type="term" value="F:ATP binding"/>
    <property type="evidence" value="ECO:0007669"/>
    <property type="project" value="UniProtKB-KW"/>
</dbReference>
<dbReference type="PANTHER" id="PTHR10721">
    <property type="entry name" value="MITOCHONDRIAL IMPORT INNER MEMBRANE TRANSLOCASE SUBUNIT TIM44"/>
    <property type="match status" value="1"/>
</dbReference>
<protein>
    <recommendedName>
        <fullName evidence="15">Mitochondrial import inner membrane translocase subunit TIM44</fullName>
    </recommendedName>
</protein>
<evidence type="ECO:0000256" key="13">
    <source>
        <dbReference type="ARBA" id="ARBA00023128"/>
    </source>
</evidence>
<keyword evidence="13" id="KW-0496">Mitochondrion</keyword>
<keyword evidence="5" id="KW-0645">Protease</keyword>
<comment type="similarity">
    <text evidence="3">Belongs to the Tim44 family.</text>
</comment>
<dbReference type="Pfam" id="PF05903">
    <property type="entry name" value="Peptidase_C97"/>
    <property type="match status" value="1"/>
</dbReference>
<feature type="compositionally biased region" description="Polar residues" evidence="16">
    <location>
        <begin position="194"/>
        <end position="204"/>
    </location>
</feature>
<feature type="domain" description="PPPDE" evidence="17">
    <location>
        <begin position="20"/>
        <end position="161"/>
    </location>
</feature>
<keyword evidence="8" id="KW-0378">Hydrolase</keyword>
<dbReference type="SMART" id="SM01179">
    <property type="entry name" value="DUF862"/>
    <property type="match status" value="1"/>
</dbReference>
<feature type="compositionally biased region" description="Basic and acidic residues" evidence="16">
    <location>
        <begin position="227"/>
        <end position="240"/>
    </location>
</feature>
<evidence type="ECO:0000256" key="7">
    <source>
        <dbReference type="ARBA" id="ARBA00022792"/>
    </source>
</evidence>
<evidence type="ECO:0000256" key="16">
    <source>
        <dbReference type="SAM" id="MobiDB-lite"/>
    </source>
</evidence>
<feature type="compositionally biased region" description="Basic and acidic residues" evidence="16">
    <location>
        <begin position="533"/>
        <end position="557"/>
    </location>
</feature>
<reference evidence="18 19" key="1">
    <citation type="journal article" date="2012" name="BMC Genomics">
        <title>Sequencing the genome of Marssonina brunnea reveals fungus-poplar co-evolution.</title>
        <authorList>
            <person name="Zhu S."/>
            <person name="Cao Y.-Z."/>
            <person name="Jiang C."/>
            <person name="Tan B.-Y."/>
            <person name="Wang Z."/>
            <person name="Feng S."/>
            <person name="Zhang L."/>
            <person name="Su X.-H."/>
            <person name="Brejova B."/>
            <person name="Vinar T."/>
            <person name="Xu M."/>
            <person name="Wang M.-X."/>
            <person name="Zhang S.-G."/>
            <person name="Huang M.-R."/>
            <person name="Wu R."/>
            <person name="Zhou Y."/>
        </authorList>
    </citation>
    <scope>NUCLEOTIDE SEQUENCE [LARGE SCALE GENOMIC DNA]</scope>
    <source>
        <strain evidence="18 19">MB_m1</strain>
    </source>
</reference>
<evidence type="ECO:0000256" key="8">
    <source>
        <dbReference type="ARBA" id="ARBA00022801"/>
    </source>
</evidence>
<dbReference type="eggNOG" id="KOG2580">
    <property type="taxonomic scope" value="Eukaryota"/>
</dbReference>